<gene>
    <name evidence="1" type="ORF">AWU65_03360</name>
</gene>
<comment type="caution">
    <text evidence="1">The sequence shown here is derived from an EMBL/GenBank/DDBJ whole genome shotgun (WGS) entry which is preliminary data.</text>
</comment>
<dbReference type="RefSeq" id="WP_063477537.1">
    <property type="nucleotide sequence ID" value="NZ_JBCMWP010000019.1"/>
</dbReference>
<dbReference type="Proteomes" id="UP000076796">
    <property type="component" value="Unassembled WGS sequence"/>
</dbReference>
<dbReference type="EMBL" id="LWMH01000001">
    <property type="protein sequence ID" value="KZS45033.1"/>
    <property type="molecule type" value="Genomic_DNA"/>
</dbReference>
<reference evidence="1" key="1">
    <citation type="journal article" date="2016" name="Genome Announc.">
        <title>Draft genomes of two strains of Paenibacillus glucanolyticus with capability to degrade lignocellulose.</title>
        <authorList>
            <person name="Mathews S.L."/>
            <person name="Pawlak J."/>
            <person name="Grunden A.M."/>
        </authorList>
    </citation>
    <scope>NUCLEOTIDE SEQUENCE [LARGE SCALE GENOMIC DNA]</scope>
    <source>
        <strain evidence="1">SLM1</strain>
    </source>
</reference>
<proteinExistence type="predicted"/>
<dbReference type="OrthoDB" id="10006246at2"/>
<name>A0A163GLH6_9BACL</name>
<evidence type="ECO:0000313" key="1">
    <source>
        <dbReference type="EMBL" id="KZS45033.1"/>
    </source>
</evidence>
<evidence type="ECO:0000313" key="2">
    <source>
        <dbReference type="Proteomes" id="UP000076796"/>
    </source>
</evidence>
<protein>
    <submittedName>
        <fullName evidence="1">Uncharacterized protein</fullName>
    </submittedName>
</protein>
<keyword evidence="2" id="KW-1185">Reference proteome</keyword>
<organism evidence="1 2">
    <name type="scientific">Paenibacillus glucanolyticus</name>
    <dbReference type="NCBI Taxonomy" id="59843"/>
    <lineage>
        <taxon>Bacteria</taxon>
        <taxon>Bacillati</taxon>
        <taxon>Bacillota</taxon>
        <taxon>Bacilli</taxon>
        <taxon>Bacillales</taxon>
        <taxon>Paenibacillaceae</taxon>
        <taxon>Paenibacillus</taxon>
    </lineage>
</organism>
<sequence length="278" mass="32189">MNVLAKKIEEFNQKLMESEKTCEHYIFTRTTKDLVLTEEKLNMWKRKASAGSVILGAIDCRYLIVLRELQYGFLNIDDAGWEMCEPVFSSTDELIEWFAFNLDNPIIEVTSGQLTEKLINRDKIEIQEEEYYTVYHQDSHQEHKWSCCPSLSTLKMELLSLADKETPLDQVCIITPEGERFNYDEMVSRIIADPIVIGGNTIHSLKQIDDAMARELKGHYIAHLQNPYNESVDGELITYSVYQCPKCHTVHRIDSDLQAARFQKNDAGFFKMFCFDCA</sequence>
<accession>A0A163GLH6</accession>
<dbReference type="AlphaFoldDB" id="A0A163GLH6"/>